<evidence type="ECO:0000256" key="5">
    <source>
        <dbReference type="ARBA" id="ARBA00022825"/>
    </source>
</evidence>
<keyword evidence="9" id="KW-1185">Reference proteome</keyword>
<comment type="subunit">
    <text evidence="6">Fourteen ClpP subunits assemble into 2 heptameric rings which stack back to back to give a disk-like structure with a central cavity, resembling the structure of eukaryotic proteasomes.</text>
</comment>
<dbReference type="Proteomes" id="UP000034954">
    <property type="component" value="Unassembled WGS sequence"/>
</dbReference>
<dbReference type="CDD" id="cd07017">
    <property type="entry name" value="S14_ClpP_2"/>
    <property type="match status" value="1"/>
</dbReference>
<evidence type="ECO:0000256" key="3">
    <source>
        <dbReference type="ARBA" id="ARBA00022670"/>
    </source>
</evidence>
<comment type="similarity">
    <text evidence="1 6 7">Belongs to the peptidase S14 family.</text>
</comment>
<evidence type="ECO:0000313" key="8">
    <source>
        <dbReference type="EMBL" id="KKO18854.1"/>
    </source>
</evidence>
<dbReference type="GO" id="GO:0004252">
    <property type="term" value="F:serine-type endopeptidase activity"/>
    <property type="evidence" value="ECO:0007669"/>
    <property type="project" value="UniProtKB-UniRule"/>
</dbReference>
<dbReference type="EC" id="3.4.21.92" evidence="6"/>
<dbReference type="GO" id="GO:0005737">
    <property type="term" value="C:cytoplasm"/>
    <property type="evidence" value="ECO:0007669"/>
    <property type="project" value="UniProtKB-SubCell"/>
</dbReference>
<keyword evidence="2 6" id="KW-0963">Cytoplasm</keyword>
<comment type="function">
    <text evidence="6">Cleaves peptides in various proteins in a process that requires ATP hydrolysis. Has a chymotrypsin-like activity. Plays a major role in the degradation of misfolded proteins.</text>
</comment>
<dbReference type="HAMAP" id="MF_00444">
    <property type="entry name" value="ClpP"/>
    <property type="match status" value="1"/>
</dbReference>
<gene>
    <name evidence="6" type="primary">clpP</name>
    <name evidence="8" type="ORF">BROFUL_02447</name>
</gene>
<comment type="catalytic activity">
    <reaction evidence="6">
        <text>Hydrolysis of proteins to small peptides in the presence of ATP and magnesium. alpha-casein is the usual test substrate. In the absence of ATP, only oligopeptides shorter than five residues are hydrolyzed (such as succinyl-Leu-Tyr-|-NHMec, and Leu-Tyr-Leu-|-Tyr-Trp, in which cleavage of the -Tyr-|-Leu- and -Tyr-|-Trp bonds also occurs).</text>
        <dbReference type="EC" id="3.4.21.92"/>
    </reaction>
</comment>
<dbReference type="Gene3D" id="3.90.226.10">
    <property type="entry name" value="2-enoyl-CoA Hydratase, Chain A, domain 1"/>
    <property type="match status" value="1"/>
</dbReference>
<dbReference type="PANTHER" id="PTHR10381:SF70">
    <property type="entry name" value="ATP-DEPENDENT CLP PROTEASE PROTEOLYTIC SUBUNIT"/>
    <property type="match status" value="1"/>
</dbReference>
<dbReference type="InterPro" id="IPR001907">
    <property type="entry name" value="ClpP"/>
</dbReference>
<evidence type="ECO:0000256" key="7">
    <source>
        <dbReference type="RuleBase" id="RU003567"/>
    </source>
</evidence>
<dbReference type="GO" id="GO:0004176">
    <property type="term" value="F:ATP-dependent peptidase activity"/>
    <property type="evidence" value="ECO:0007669"/>
    <property type="project" value="InterPro"/>
</dbReference>
<sequence length="212" mass="23375">MIFDMPIPFIGKRQVLCMQEEGAGEEKEKRSGGDLIARLLKTRTVMVSDEVNKKMAQQIMTQLILLEGESNEDIKMFINSPGGDADAGFAIFDMMRFIKPKVKAICAGVAASAAVIILLGAKRENRFSLSNARVLIHQPSTGIHGTAADIQIEASEILKCREKINRLISVETGQPLEKVESDTKRNFWMSAEEAFKYGLVSKIIQTSGDLKA</sequence>
<evidence type="ECO:0000256" key="6">
    <source>
        <dbReference type="HAMAP-Rule" id="MF_00444"/>
    </source>
</evidence>
<dbReference type="PATRIC" id="fig|380242.3.peg.3042"/>
<name>A0A0M2UWG8_9BACT</name>
<dbReference type="SUPFAM" id="SSF52096">
    <property type="entry name" value="ClpP/crotonase"/>
    <property type="match status" value="1"/>
</dbReference>
<evidence type="ECO:0000256" key="4">
    <source>
        <dbReference type="ARBA" id="ARBA00022801"/>
    </source>
</evidence>
<evidence type="ECO:0000313" key="9">
    <source>
        <dbReference type="Proteomes" id="UP000034954"/>
    </source>
</evidence>
<accession>A0A0M2UWG8</accession>
<evidence type="ECO:0000256" key="2">
    <source>
        <dbReference type="ARBA" id="ARBA00022490"/>
    </source>
</evidence>
<dbReference type="EMBL" id="LAQJ01000232">
    <property type="protein sequence ID" value="KKO18854.1"/>
    <property type="molecule type" value="Genomic_DNA"/>
</dbReference>
<comment type="caution">
    <text evidence="8">The sequence shown here is derived from an EMBL/GenBank/DDBJ whole genome shotgun (WGS) entry which is preliminary data.</text>
</comment>
<dbReference type="InterPro" id="IPR029045">
    <property type="entry name" value="ClpP/crotonase-like_dom_sf"/>
</dbReference>
<dbReference type="InterPro" id="IPR023562">
    <property type="entry name" value="ClpP/TepA"/>
</dbReference>
<proteinExistence type="inferred from homology"/>
<feature type="active site" evidence="6">
    <location>
        <position position="137"/>
    </location>
</feature>
<dbReference type="GO" id="GO:0051117">
    <property type="term" value="F:ATPase binding"/>
    <property type="evidence" value="ECO:0007669"/>
    <property type="project" value="TreeGrafter"/>
</dbReference>
<dbReference type="GO" id="GO:0006515">
    <property type="term" value="P:protein quality control for misfolded or incompletely synthesized proteins"/>
    <property type="evidence" value="ECO:0007669"/>
    <property type="project" value="TreeGrafter"/>
</dbReference>
<comment type="subcellular location">
    <subcellularLocation>
        <location evidence="6">Cytoplasm</location>
    </subcellularLocation>
</comment>
<dbReference type="PRINTS" id="PR00127">
    <property type="entry name" value="CLPPROTEASEP"/>
</dbReference>
<dbReference type="NCBIfam" id="NF009205">
    <property type="entry name" value="PRK12553.1"/>
    <property type="match status" value="1"/>
</dbReference>
<keyword evidence="4 6" id="KW-0378">Hydrolase</keyword>
<feature type="active site" description="Nucleophile" evidence="6">
    <location>
        <position position="112"/>
    </location>
</feature>
<keyword evidence="3 6" id="KW-0645">Protease</keyword>
<protein>
    <recommendedName>
        <fullName evidence="6 7">ATP-dependent Clp protease proteolytic subunit</fullName>
        <ecNumber evidence="6">3.4.21.92</ecNumber>
    </recommendedName>
    <alternativeName>
        <fullName evidence="6">Endopeptidase Clp</fullName>
    </alternativeName>
</protein>
<reference evidence="8 9" key="1">
    <citation type="journal article" date="2013" name="BMC Microbiol.">
        <title>Identification of the type II cytochrome c maturation pathway in anammox bacteria by comparative genomics.</title>
        <authorList>
            <person name="Ferousi C."/>
            <person name="Speth D.R."/>
            <person name="Reimann J."/>
            <person name="Op den Camp H.J."/>
            <person name="Allen J.W."/>
            <person name="Keltjens J.T."/>
            <person name="Jetten M.S."/>
        </authorList>
    </citation>
    <scope>NUCLEOTIDE SEQUENCE [LARGE SCALE GENOMIC DNA]</scope>
    <source>
        <strain evidence="8">RU1</strain>
    </source>
</reference>
<dbReference type="PANTHER" id="PTHR10381">
    <property type="entry name" value="ATP-DEPENDENT CLP PROTEASE PROTEOLYTIC SUBUNIT"/>
    <property type="match status" value="1"/>
</dbReference>
<dbReference type="AlphaFoldDB" id="A0A0M2UWG8"/>
<keyword evidence="5 6" id="KW-0720">Serine protease</keyword>
<dbReference type="Pfam" id="PF00574">
    <property type="entry name" value="CLP_protease"/>
    <property type="match status" value="1"/>
</dbReference>
<dbReference type="GO" id="GO:0009368">
    <property type="term" value="C:endopeptidase Clp complex"/>
    <property type="evidence" value="ECO:0007669"/>
    <property type="project" value="TreeGrafter"/>
</dbReference>
<evidence type="ECO:0000256" key="1">
    <source>
        <dbReference type="ARBA" id="ARBA00007039"/>
    </source>
</evidence>
<organism evidence="8 9">
    <name type="scientific">Candidatus Brocadia fulgida</name>
    <dbReference type="NCBI Taxonomy" id="380242"/>
    <lineage>
        <taxon>Bacteria</taxon>
        <taxon>Pseudomonadati</taxon>
        <taxon>Planctomycetota</taxon>
        <taxon>Candidatus Brocadiia</taxon>
        <taxon>Candidatus Brocadiales</taxon>
        <taxon>Candidatus Brocadiaceae</taxon>
        <taxon>Candidatus Brocadia</taxon>
    </lineage>
</organism>